<name>A0AAV7JV34_9METZ</name>
<dbReference type="CDD" id="cd18605">
    <property type="entry name" value="ABC_6TM_MRP7_D2_like"/>
    <property type="match status" value="1"/>
</dbReference>
<keyword evidence="8 9" id="KW-0472">Membrane</keyword>
<proteinExistence type="predicted"/>
<evidence type="ECO:0000256" key="7">
    <source>
        <dbReference type="ARBA" id="ARBA00022989"/>
    </source>
</evidence>
<comment type="subcellular location">
    <subcellularLocation>
        <location evidence="1">Membrane</location>
        <topology evidence="1">Multi-pass membrane protein</topology>
    </subcellularLocation>
</comment>
<evidence type="ECO:0000259" key="11">
    <source>
        <dbReference type="PROSITE" id="PS50929"/>
    </source>
</evidence>
<feature type="transmembrane region" description="Helical" evidence="9">
    <location>
        <begin position="234"/>
        <end position="253"/>
    </location>
</feature>
<evidence type="ECO:0000256" key="6">
    <source>
        <dbReference type="ARBA" id="ARBA00022840"/>
    </source>
</evidence>
<dbReference type="GO" id="GO:0016887">
    <property type="term" value="F:ATP hydrolysis activity"/>
    <property type="evidence" value="ECO:0007669"/>
    <property type="project" value="InterPro"/>
</dbReference>
<dbReference type="InterPro" id="IPR011527">
    <property type="entry name" value="ABC1_TM_dom"/>
</dbReference>
<evidence type="ECO:0000256" key="4">
    <source>
        <dbReference type="ARBA" id="ARBA00022737"/>
    </source>
</evidence>
<keyword evidence="13" id="KW-1185">Reference proteome</keyword>
<keyword evidence="2" id="KW-0813">Transport</keyword>
<accession>A0AAV7JV34</accession>
<dbReference type="CDD" id="cd03244">
    <property type="entry name" value="ABCC_MRP_domain2"/>
    <property type="match status" value="1"/>
</dbReference>
<dbReference type="SUPFAM" id="SSF52540">
    <property type="entry name" value="P-loop containing nucleoside triphosphate hydrolases"/>
    <property type="match status" value="1"/>
</dbReference>
<dbReference type="PROSITE" id="PS00211">
    <property type="entry name" value="ABC_TRANSPORTER_1"/>
    <property type="match status" value="1"/>
</dbReference>
<evidence type="ECO:0000256" key="5">
    <source>
        <dbReference type="ARBA" id="ARBA00022741"/>
    </source>
</evidence>
<dbReference type="InterPro" id="IPR027417">
    <property type="entry name" value="P-loop_NTPase"/>
</dbReference>
<dbReference type="Proteomes" id="UP001165289">
    <property type="component" value="Unassembled WGS sequence"/>
</dbReference>
<dbReference type="InterPro" id="IPR036640">
    <property type="entry name" value="ABC1_TM_sf"/>
</dbReference>
<dbReference type="PROSITE" id="PS50893">
    <property type="entry name" value="ABC_TRANSPORTER_2"/>
    <property type="match status" value="1"/>
</dbReference>
<protein>
    <submittedName>
        <fullName evidence="12">Uncharacterized protein</fullName>
    </submittedName>
</protein>
<dbReference type="FunFam" id="1.20.1560.10:FF:000013">
    <property type="entry name" value="ABC transporter C family member 2"/>
    <property type="match status" value="1"/>
</dbReference>
<dbReference type="InterPro" id="IPR003439">
    <property type="entry name" value="ABC_transporter-like_ATP-bd"/>
</dbReference>
<dbReference type="PROSITE" id="PS50929">
    <property type="entry name" value="ABC_TM1F"/>
    <property type="match status" value="1"/>
</dbReference>
<feature type="domain" description="ABC transmembrane type-1" evidence="11">
    <location>
        <begin position="1"/>
        <end position="261"/>
    </location>
</feature>
<dbReference type="Pfam" id="PF00005">
    <property type="entry name" value="ABC_tran"/>
    <property type="match status" value="1"/>
</dbReference>
<dbReference type="SUPFAM" id="SSF90123">
    <property type="entry name" value="ABC transporter transmembrane region"/>
    <property type="match status" value="1"/>
</dbReference>
<feature type="domain" description="ABC transporter" evidence="10">
    <location>
        <begin position="305"/>
        <end position="539"/>
    </location>
</feature>
<feature type="transmembrane region" description="Helical" evidence="9">
    <location>
        <begin position="117"/>
        <end position="135"/>
    </location>
</feature>
<dbReference type="GO" id="GO:0140359">
    <property type="term" value="F:ABC-type transporter activity"/>
    <property type="evidence" value="ECO:0007669"/>
    <property type="project" value="InterPro"/>
</dbReference>
<evidence type="ECO:0000313" key="13">
    <source>
        <dbReference type="Proteomes" id="UP001165289"/>
    </source>
</evidence>
<organism evidence="12 13">
    <name type="scientific">Oopsacas minuta</name>
    <dbReference type="NCBI Taxonomy" id="111878"/>
    <lineage>
        <taxon>Eukaryota</taxon>
        <taxon>Metazoa</taxon>
        <taxon>Porifera</taxon>
        <taxon>Hexactinellida</taxon>
        <taxon>Hexasterophora</taxon>
        <taxon>Lyssacinosida</taxon>
        <taxon>Leucopsacidae</taxon>
        <taxon>Oopsacas</taxon>
    </lineage>
</organism>
<keyword evidence="7 9" id="KW-1133">Transmembrane helix</keyword>
<dbReference type="Gene3D" id="3.40.50.300">
    <property type="entry name" value="P-loop containing nucleotide triphosphate hydrolases"/>
    <property type="match status" value="1"/>
</dbReference>
<keyword evidence="6" id="KW-0067">ATP-binding</keyword>
<feature type="transmembrane region" description="Helical" evidence="9">
    <location>
        <begin position="203"/>
        <end position="222"/>
    </location>
</feature>
<dbReference type="Pfam" id="PF00664">
    <property type="entry name" value="ABC_membrane"/>
    <property type="match status" value="1"/>
</dbReference>
<sequence length="542" mass="60540">MIYNILTSTQSADTLYYLSIYAGLSIATCVVTILRAGSFAIGTFKASKLIHSKLYHQMTRATILFFDSTPIGRILNRFSSDLYTIDFDLPFNLNIFLAQIFSLIGALIITIYGLPLIIILLLLLSVFYFLLQHFYRRTSRELKRIASISMSPVYSHFTETFTGIATIKGMRAAERFFLNNIENVDRNQQANFTSNIASGWFRIRIQAISIVVVTGVGLFAVLQHQFLLPVNPGLLGLALSYAITLTGILGSTIETFTQLEMLMVAIERIDEYSNNTPVENILALERKERHHEGRVIYWTARAPSVTFDNVTLEYREGLPRALKGVTFHLDAGEKLGVAGRTGAGKSSLIRVLFRLVEICGGRILLDNVDIMEYSLQDLRTNLAAIPQDPFLFSGTVRENLSPDTKRFNDGDYWSSLEDTYLKTAVQKMGGLDANVGIGGKKFSVGQKQLLCLARAILTKPKVLCIDEATANIDSETDTQIQNVIQTKFYYSTVITIAHRVNTILHCDKILVMENGRVVEFSTPKALLNDPNSGFYLLATQSI</sequence>
<keyword evidence="4" id="KW-0677">Repeat</keyword>
<dbReference type="GO" id="GO:0005524">
    <property type="term" value="F:ATP binding"/>
    <property type="evidence" value="ECO:0007669"/>
    <property type="project" value="UniProtKB-KW"/>
</dbReference>
<dbReference type="InterPro" id="IPR017871">
    <property type="entry name" value="ABC_transporter-like_CS"/>
</dbReference>
<dbReference type="Gene3D" id="1.20.1560.10">
    <property type="entry name" value="ABC transporter type 1, transmembrane domain"/>
    <property type="match status" value="1"/>
</dbReference>
<gene>
    <name evidence="12" type="ORF">LOD99_4621</name>
</gene>
<evidence type="ECO:0000256" key="3">
    <source>
        <dbReference type="ARBA" id="ARBA00022692"/>
    </source>
</evidence>
<evidence type="ECO:0000256" key="9">
    <source>
        <dbReference type="SAM" id="Phobius"/>
    </source>
</evidence>
<evidence type="ECO:0000259" key="10">
    <source>
        <dbReference type="PROSITE" id="PS50893"/>
    </source>
</evidence>
<keyword evidence="3 9" id="KW-0812">Transmembrane</keyword>
<reference evidence="12 13" key="1">
    <citation type="journal article" date="2023" name="BMC Biol.">
        <title>The compact genome of the sponge Oopsacas minuta (Hexactinellida) is lacking key metazoan core genes.</title>
        <authorList>
            <person name="Santini S."/>
            <person name="Schenkelaars Q."/>
            <person name="Jourda C."/>
            <person name="Duchesne M."/>
            <person name="Belahbib H."/>
            <person name="Rocher C."/>
            <person name="Selva M."/>
            <person name="Riesgo A."/>
            <person name="Vervoort M."/>
            <person name="Leys S.P."/>
            <person name="Kodjabachian L."/>
            <person name="Le Bivic A."/>
            <person name="Borchiellini C."/>
            <person name="Claverie J.M."/>
            <person name="Renard E."/>
        </authorList>
    </citation>
    <scope>NUCLEOTIDE SEQUENCE [LARGE SCALE GENOMIC DNA]</scope>
    <source>
        <strain evidence="12">SPO-2</strain>
    </source>
</reference>
<evidence type="ECO:0000313" key="12">
    <source>
        <dbReference type="EMBL" id="KAI6652076.1"/>
    </source>
</evidence>
<dbReference type="FunFam" id="3.40.50.300:FF:000630">
    <property type="entry name" value="ATP-binding cassette (ABC) transporter, putative"/>
    <property type="match status" value="1"/>
</dbReference>
<feature type="transmembrane region" description="Helical" evidence="9">
    <location>
        <begin position="20"/>
        <end position="44"/>
    </location>
</feature>
<dbReference type="GO" id="GO:0016020">
    <property type="term" value="C:membrane"/>
    <property type="evidence" value="ECO:0007669"/>
    <property type="project" value="UniProtKB-SubCell"/>
</dbReference>
<dbReference type="PANTHER" id="PTHR24223:SF330">
    <property type="entry name" value="ATP-BINDING CASSETTE SUB-FAMILY C MEMBER 10"/>
    <property type="match status" value="1"/>
</dbReference>
<comment type="caution">
    <text evidence="12">The sequence shown here is derived from an EMBL/GenBank/DDBJ whole genome shotgun (WGS) entry which is preliminary data.</text>
</comment>
<evidence type="ECO:0000256" key="8">
    <source>
        <dbReference type="ARBA" id="ARBA00023136"/>
    </source>
</evidence>
<dbReference type="AlphaFoldDB" id="A0AAV7JV34"/>
<dbReference type="InterPro" id="IPR050173">
    <property type="entry name" value="ABC_transporter_C-like"/>
</dbReference>
<evidence type="ECO:0000256" key="2">
    <source>
        <dbReference type="ARBA" id="ARBA00022448"/>
    </source>
</evidence>
<feature type="transmembrane region" description="Helical" evidence="9">
    <location>
        <begin position="91"/>
        <end position="111"/>
    </location>
</feature>
<evidence type="ECO:0000256" key="1">
    <source>
        <dbReference type="ARBA" id="ARBA00004141"/>
    </source>
</evidence>
<dbReference type="EMBL" id="JAKMXF010000300">
    <property type="protein sequence ID" value="KAI6652076.1"/>
    <property type="molecule type" value="Genomic_DNA"/>
</dbReference>
<dbReference type="PANTHER" id="PTHR24223">
    <property type="entry name" value="ATP-BINDING CASSETTE SUB-FAMILY C"/>
    <property type="match status" value="1"/>
</dbReference>
<dbReference type="SMART" id="SM00382">
    <property type="entry name" value="AAA"/>
    <property type="match status" value="1"/>
</dbReference>
<dbReference type="InterPro" id="IPR003593">
    <property type="entry name" value="AAA+_ATPase"/>
</dbReference>
<keyword evidence="5" id="KW-0547">Nucleotide-binding</keyword>